<comment type="similarity">
    <text evidence="2">Belongs to the ycf35 family.</text>
</comment>
<dbReference type="PANTHER" id="PTHR39638">
    <property type="entry name" value="YCF35"/>
    <property type="match status" value="1"/>
</dbReference>
<dbReference type="InterPro" id="IPR009666">
    <property type="entry name" value="Uncharacterised_Ycf35"/>
</dbReference>
<name>A0A9Y1I208_9RHOD</name>
<geneLocation type="plastid" evidence="5"/>
<dbReference type="PANTHER" id="PTHR39638:SF2">
    <property type="entry name" value="YCF35"/>
    <property type="match status" value="1"/>
</dbReference>
<dbReference type="AlphaFoldDB" id="A0A9Y1I208"/>
<accession>A0A9Y1I208</accession>
<evidence type="ECO:0000256" key="1">
    <source>
        <dbReference type="ARBA" id="ARBA00004474"/>
    </source>
</evidence>
<evidence type="ECO:0000313" key="5">
    <source>
        <dbReference type="EMBL" id="WDA98826.1"/>
    </source>
</evidence>
<evidence type="ECO:0000256" key="2">
    <source>
        <dbReference type="ARBA" id="ARBA00009068"/>
    </source>
</evidence>
<sequence>MNFKQEVKIVMSHFSKIKTSLKNLETLQHSLTEIGVEWFSEFTCNNILPEAKEFIKIVIPQQNSQNITFEWNGKNYELVADLSFWQQPLSVDAFIERVTQKYAYQTIITEAQKNGFNMIEESKEKDGTIHLVMNRWFT</sequence>
<gene>
    <name evidence="5" type="primary">ycf35</name>
    <name evidence="5" type="ORF">SCTW_044</name>
</gene>
<dbReference type="EMBL" id="OP616811">
    <property type="protein sequence ID" value="WDA98826.1"/>
    <property type="molecule type" value="Genomic_DNA"/>
</dbReference>
<protein>
    <recommendedName>
        <fullName evidence="3">Uncharacterized protein ycf35</fullName>
    </recommendedName>
</protein>
<evidence type="ECO:0000256" key="4">
    <source>
        <dbReference type="ARBA" id="ARBA00022640"/>
    </source>
</evidence>
<reference evidence="5" key="1">
    <citation type="journal article" date="2023" name="J. Phycol.">
        <title>Revised classification of the Cyanidiophyceae based on plastid genome data with descriptions of the Cavernulicolales ord. nov. and Galdieriales ord. nov. (Rhodophyta).</title>
        <authorList>
            <person name="Park S.I."/>
            <person name="Cho C.H."/>
            <person name="Ciniglia C."/>
            <person name="Huang T.Y."/>
            <person name="Liu S.L."/>
            <person name="Bustamante D.E."/>
            <person name="Calderon M.S."/>
            <person name="Mansilla A."/>
            <person name="McDermott T."/>
            <person name="Andersen R.A."/>
            <person name="Yoon H.S."/>
        </authorList>
    </citation>
    <scope>NUCLEOTIDE SEQUENCE</scope>
</reference>
<comment type="subcellular location">
    <subcellularLocation>
        <location evidence="1">Plastid</location>
    </subcellularLocation>
</comment>
<dbReference type="GO" id="GO:0009536">
    <property type="term" value="C:plastid"/>
    <property type="evidence" value="ECO:0007669"/>
    <property type="project" value="UniProtKB-SubCell"/>
</dbReference>
<keyword evidence="4 5" id="KW-0934">Plastid</keyword>
<organism evidence="5">
    <name type="scientific">Sciadococcus taiwanensis</name>
    <dbReference type="NCBI Taxonomy" id="3028030"/>
    <lineage>
        <taxon>Eukaryota</taxon>
        <taxon>Rhodophyta</taxon>
        <taxon>Bangiophyceae</taxon>
        <taxon>Cavernulicolales</taxon>
        <taxon>Cavernulicolaceae</taxon>
        <taxon>Sciadococcus</taxon>
    </lineage>
</organism>
<proteinExistence type="inferred from homology"/>
<dbReference type="Pfam" id="PF06868">
    <property type="entry name" value="DUF1257"/>
    <property type="match status" value="1"/>
</dbReference>
<evidence type="ECO:0000256" key="3">
    <source>
        <dbReference type="ARBA" id="ARBA00021585"/>
    </source>
</evidence>